<dbReference type="RefSeq" id="WP_166270056.1">
    <property type="nucleotide sequence ID" value="NZ_CP048029.1"/>
</dbReference>
<accession>A0A6G7VBQ8</accession>
<sequence length="160" mass="17857">MSETMVDVLIYLYENYMGGEDQPPVEPSTLEDELTQAGFSPGEVAKALRWLDELAQVVGSVVETAPSAGVMRIYDERECAKLDREVRGMLLALEQDGILDPVSRELVIDRLLAIDHPRVLVEEAQWVALLVLMNCPGRESAFSQLEAMLYTEDACSPYLH</sequence>
<comment type="similarity">
    <text evidence="1">Belongs to the Smg family.</text>
</comment>
<dbReference type="PANTHER" id="PTHR38692:SF1">
    <property type="entry name" value="PROTEIN SMG"/>
    <property type="match status" value="1"/>
</dbReference>
<gene>
    <name evidence="1" type="primary">smg</name>
    <name evidence="2" type="ORF">GWK36_03975</name>
</gene>
<dbReference type="AlphaFoldDB" id="A0A6G7VBQ8"/>
<dbReference type="HAMAP" id="MF_00598">
    <property type="entry name" value="Smg"/>
    <property type="match status" value="1"/>
</dbReference>
<protein>
    <recommendedName>
        <fullName evidence="1">Protein Smg homolog</fullName>
    </recommendedName>
</protein>
<proteinExistence type="inferred from homology"/>
<dbReference type="Proteomes" id="UP000502699">
    <property type="component" value="Chromosome"/>
</dbReference>
<organism evidence="2 3">
    <name type="scientific">Caldichromatium japonicum</name>
    <dbReference type="NCBI Taxonomy" id="2699430"/>
    <lineage>
        <taxon>Bacteria</taxon>
        <taxon>Pseudomonadati</taxon>
        <taxon>Pseudomonadota</taxon>
        <taxon>Gammaproteobacteria</taxon>
        <taxon>Chromatiales</taxon>
        <taxon>Chromatiaceae</taxon>
        <taxon>Caldichromatium</taxon>
    </lineage>
</organism>
<evidence type="ECO:0000313" key="3">
    <source>
        <dbReference type="Proteomes" id="UP000502699"/>
    </source>
</evidence>
<evidence type="ECO:0000313" key="2">
    <source>
        <dbReference type="EMBL" id="QIK37288.1"/>
    </source>
</evidence>
<dbReference type="KEGG" id="cjap:GWK36_03975"/>
<keyword evidence="3" id="KW-1185">Reference proteome</keyword>
<dbReference type="Pfam" id="PF04361">
    <property type="entry name" value="DUF494"/>
    <property type="match status" value="1"/>
</dbReference>
<name>A0A6G7VBQ8_9GAMM</name>
<dbReference type="InterPro" id="IPR007456">
    <property type="entry name" value="Smg"/>
</dbReference>
<reference evidence="3" key="1">
    <citation type="submission" date="2020-01" db="EMBL/GenBank/DDBJ databases">
        <title>Caldichromatium gen. nov., sp. nov., a thermophilic purple sulfur bacterium member of the family Chromatiaceae isolated from Nakabusa hot spring, Japan.</title>
        <authorList>
            <person name="Saini M.K."/>
            <person name="Hanada S."/>
            <person name="Tank M."/>
        </authorList>
    </citation>
    <scope>NUCLEOTIDE SEQUENCE [LARGE SCALE GENOMIC DNA]</scope>
    <source>
        <strain evidence="3">No.7</strain>
    </source>
</reference>
<evidence type="ECO:0000256" key="1">
    <source>
        <dbReference type="HAMAP-Rule" id="MF_00598"/>
    </source>
</evidence>
<dbReference type="PANTHER" id="PTHR38692">
    <property type="entry name" value="PROTEIN SMG"/>
    <property type="match status" value="1"/>
</dbReference>
<dbReference type="EMBL" id="CP048029">
    <property type="protein sequence ID" value="QIK37288.1"/>
    <property type="molecule type" value="Genomic_DNA"/>
</dbReference>